<organism evidence="2 3">
    <name type="scientific">Sphaerobolus stellatus (strain SS14)</name>
    <dbReference type="NCBI Taxonomy" id="990650"/>
    <lineage>
        <taxon>Eukaryota</taxon>
        <taxon>Fungi</taxon>
        <taxon>Dikarya</taxon>
        <taxon>Basidiomycota</taxon>
        <taxon>Agaricomycotina</taxon>
        <taxon>Agaricomycetes</taxon>
        <taxon>Phallomycetidae</taxon>
        <taxon>Geastrales</taxon>
        <taxon>Sphaerobolaceae</taxon>
        <taxon>Sphaerobolus</taxon>
    </lineage>
</organism>
<dbReference type="OrthoDB" id="2437251at2759"/>
<sequence>MDRFKCGGKLNITVNPSVRDAVRVKLTHRCPHEYYVDIGSKRVEEIIQEMRDSPPSVIWQRILKDEPKTNLTEEQIYIRWSRMNTDRWRLADDQVQSAIKLLETVEGVSVEIIPIKKEDGIHAIGFTLKDALEDWGQEVCELAMDSTWKTNAAGYELYGIVAEANGRSLPVAFVFVTTDGSALSGAKDRMLQQVLGHVKNKCPNVLFTLSDKDQSEINACRAVFPQARHQLCYWHAIRYIEEHLAEDKSPAPYDPLKAHRIFNFIDPTWAPGVTASEPLTTQVAQSTPLSPVLVSLL</sequence>
<dbReference type="PANTHER" id="PTHR31569">
    <property type="entry name" value="SWIM-TYPE DOMAIN-CONTAINING PROTEIN"/>
    <property type="match status" value="1"/>
</dbReference>
<dbReference type="EMBL" id="KN837205">
    <property type="protein sequence ID" value="KIJ33967.1"/>
    <property type="molecule type" value="Genomic_DNA"/>
</dbReference>
<dbReference type="InterPro" id="IPR018289">
    <property type="entry name" value="MULE_transposase_dom"/>
</dbReference>
<reference evidence="2 3" key="1">
    <citation type="submission" date="2014-06" db="EMBL/GenBank/DDBJ databases">
        <title>Evolutionary Origins and Diversification of the Mycorrhizal Mutualists.</title>
        <authorList>
            <consortium name="DOE Joint Genome Institute"/>
            <consortium name="Mycorrhizal Genomics Consortium"/>
            <person name="Kohler A."/>
            <person name="Kuo A."/>
            <person name="Nagy L.G."/>
            <person name="Floudas D."/>
            <person name="Copeland A."/>
            <person name="Barry K.W."/>
            <person name="Cichocki N."/>
            <person name="Veneault-Fourrey C."/>
            <person name="LaButti K."/>
            <person name="Lindquist E.A."/>
            <person name="Lipzen A."/>
            <person name="Lundell T."/>
            <person name="Morin E."/>
            <person name="Murat C."/>
            <person name="Riley R."/>
            <person name="Ohm R."/>
            <person name="Sun H."/>
            <person name="Tunlid A."/>
            <person name="Henrissat B."/>
            <person name="Grigoriev I.V."/>
            <person name="Hibbett D.S."/>
            <person name="Martin F."/>
        </authorList>
    </citation>
    <scope>NUCLEOTIDE SEQUENCE [LARGE SCALE GENOMIC DNA]</scope>
    <source>
        <strain evidence="2 3">SS14</strain>
    </source>
</reference>
<keyword evidence="3" id="KW-1185">Reference proteome</keyword>
<evidence type="ECO:0000259" key="1">
    <source>
        <dbReference type="Pfam" id="PF10551"/>
    </source>
</evidence>
<dbReference type="PANTHER" id="PTHR31569:SF4">
    <property type="entry name" value="SWIM-TYPE DOMAIN-CONTAINING PROTEIN"/>
    <property type="match status" value="1"/>
</dbReference>
<dbReference type="HOGENOM" id="CLU_044890_0_0_1"/>
<evidence type="ECO:0000313" key="3">
    <source>
        <dbReference type="Proteomes" id="UP000054279"/>
    </source>
</evidence>
<dbReference type="InterPro" id="IPR052579">
    <property type="entry name" value="Zinc_finger_SWIM"/>
</dbReference>
<proteinExistence type="predicted"/>
<dbReference type="AlphaFoldDB" id="A0A0C9UXH0"/>
<name>A0A0C9UXH0_SPHS4</name>
<gene>
    <name evidence="2" type="ORF">M422DRAFT_182641</name>
</gene>
<dbReference type="Pfam" id="PF10551">
    <property type="entry name" value="MULE"/>
    <property type="match status" value="1"/>
</dbReference>
<accession>A0A0C9UXH0</accession>
<evidence type="ECO:0000313" key="2">
    <source>
        <dbReference type="EMBL" id="KIJ33967.1"/>
    </source>
</evidence>
<protein>
    <recommendedName>
        <fullName evidence="1">MULE transposase domain-containing protein</fullName>
    </recommendedName>
</protein>
<dbReference type="Proteomes" id="UP000054279">
    <property type="component" value="Unassembled WGS sequence"/>
</dbReference>
<feature type="domain" description="MULE transposase" evidence="1">
    <location>
        <begin position="143"/>
        <end position="237"/>
    </location>
</feature>